<evidence type="ECO:0000256" key="6">
    <source>
        <dbReference type="ARBA" id="ARBA00023136"/>
    </source>
</evidence>
<evidence type="ECO:0000256" key="1">
    <source>
        <dbReference type="ARBA" id="ARBA00004651"/>
    </source>
</evidence>
<reference evidence="9 10" key="1">
    <citation type="submission" date="2014-08" db="EMBL/GenBank/DDBJ databases">
        <authorList>
            <person name="den Bakker H.C."/>
        </authorList>
    </citation>
    <scope>NUCLEOTIDE SEQUENCE [LARGE SCALE GENOMIC DNA]</scope>
    <source>
        <strain evidence="9 10">DSM 18334</strain>
    </source>
</reference>
<feature type="transmembrane region" description="Helical" evidence="7">
    <location>
        <begin position="109"/>
        <end position="130"/>
    </location>
</feature>
<feature type="transmembrane region" description="Helical" evidence="7">
    <location>
        <begin position="245"/>
        <end position="264"/>
    </location>
</feature>
<dbReference type="InterPro" id="IPR000515">
    <property type="entry name" value="MetI-like"/>
</dbReference>
<name>A0A098M8E9_9BACL</name>
<gene>
    <name evidence="9" type="ORF">PWYN_05230</name>
</gene>
<dbReference type="InterPro" id="IPR035906">
    <property type="entry name" value="MetI-like_sf"/>
</dbReference>
<keyword evidence="2 7" id="KW-0813">Transport</keyword>
<dbReference type="STRING" id="268407.PWYN_05230"/>
<feature type="transmembrane region" description="Helical" evidence="7">
    <location>
        <begin position="13"/>
        <end position="38"/>
    </location>
</feature>
<evidence type="ECO:0000313" key="9">
    <source>
        <dbReference type="EMBL" id="KGE18829.1"/>
    </source>
</evidence>
<dbReference type="PANTHER" id="PTHR43744">
    <property type="entry name" value="ABC TRANSPORTER PERMEASE PROTEIN MG189-RELATED-RELATED"/>
    <property type="match status" value="1"/>
</dbReference>
<dbReference type="SUPFAM" id="SSF161098">
    <property type="entry name" value="MetI-like"/>
    <property type="match status" value="1"/>
</dbReference>
<keyword evidence="4 7" id="KW-0812">Transmembrane</keyword>
<feature type="transmembrane region" description="Helical" evidence="7">
    <location>
        <begin position="78"/>
        <end position="97"/>
    </location>
</feature>
<sequence>MTTSRLAIPIKKLALYFILIMICMIIFIPLLITLFASFKTSVEIGSEFALKLPASFHFDNYKVVLEKGKFLQGFGNSLFLIAFSVIINSLLGTMTAYAINRFDFRLKKIILGLFVAGMIMPSMITEISRFTIIKNLGLYNTIWAPIVIYAATNLVQLFIYTQFINGIPKELDESSMLDGCSYFKVFTKMIFPLLLPATATLAIIKAVDVMNDMYVPYLYMPSSKLRTLTTTLMYFSSSKFGSWDYLSAAIVLVMLPTLVIYLIFSKYIFKGIVAGAVKS</sequence>
<dbReference type="Proteomes" id="UP000029734">
    <property type="component" value="Unassembled WGS sequence"/>
</dbReference>
<evidence type="ECO:0000256" key="7">
    <source>
        <dbReference type="RuleBase" id="RU363032"/>
    </source>
</evidence>
<reference evidence="9 10" key="2">
    <citation type="submission" date="2014-10" db="EMBL/GenBank/DDBJ databases">
        <title>Comparative genomics of the Paenibacillus odorifer group.</title>
        <authorList>
            <person name="Tsai Y.-C."/>
            <person name="Martin N."/>
            <person name="Korlach J."/>
            <person name="Wiedmann M."/>
        </authorList>
    </citation>
    <scope>NUCLEOTIDE SEQUENCE [LARGE SCALE GENOMIC DNA]</scope>
    <source>
        <strain evidence="9 10">DSM 18334</strain>
    </source>
</reference>
<organism evidence="9 10">
    <name type="scientific">Paenibacillus wynnii</name>
    <dbReference type="NCBI Taxonomy" id="268407"/>
    <lineage>
        <taxon>Bacteria</taxon>
        <taxon>Bacillati</taxon>
        <taxon>Bacillota</taxon>
        <taxon>Bacilli</taxon>
        <taxon>Bacillales</taxon>
        <taxon>Paenibacillaceae</taxon>
        <taxon>Paenibacillus</taxon>
    </lineage>
</organism>
<keyword evidence="5 7" id="KW-1133">Transmembrane helix</keyword>
<dbReference type="eggNOG" id="COG0395">
    <property type="taxonomic scope" value="Bacteria"/>
</dbReference>
<proteinExistence type="inferred from homology"/>
<accession>A0A098M8E9</accession>
<feature type="transmembrane region" description="Helical" evidence="7">
    <location>
        <begin position="142"/>
        <end position="164"/>
    </location>
</feature>
<dbReference type="PANTHER" id="PTHR43744:SF3">
    <property type="entry name" value="LACTOSE TRANSPORT SYSTEM PERMEASE PROTEIN LACG"/>
    <property type="match status" value="1"/>
</dbReference>
<evidence type="ECO:0000256" key="2">
    <source>
        <dbReference type="ARBA" id="ARBA00022448"/>
    </source>
</evidence>
<evidence type="ECO:0000256" key="5">
    <source>
        <dbReference type="ARBA" id="ARBA00022989"/>
    </source>
</evidence>
<protein>
    <submittedName>
        <fullName evidence="9">Sugar ABC transporter permease</fullName>
    </submittedName>
</protein>
<comment type="subcellular location">
    <subcellularLocation>
        <location evidence="1 7">Cell membrane</location>
        <topology evidence="1 7">Multi-pass membrane protein</topology>
    </subcellularLocation>
</comment>
<dbReference type="EMBL" id="JQCR01000002">
    <property type="protein sequence ID" value="KGE18829.1"/>
    <property type="molecule type" value="Genomic_DNA"/>
</dbReference>
<dbReference type="CDD" id="cd06261">
    <property type="entry name" value="TM_PBP2"/>
    <property type="match status" value="1"/>
</dbReference>
<dbReference type="OrthoDB" id="9794684at2"/>
<comment type="caution">
    <text evidence="9">The sequence shown here is derived from an EMBL/GenBank/DDBJ whole genome shotgun (WGS) entry which is preliminary data.</text>
</comment>
<dbReference type="RefSeq" id="WP_036649119.1">
    <property type="nucleotide sequence ID" value="NZ_JQCR01000002.1"/>
</dbReference>
<dbReference type="Gene3D" id="1.10.3720.10">
    <property type="entry name" value="MetI-like"/>
    <property type="match status" value="1"/>
</dbReference>
<dbReference type="GO" id="GO:0005886">
    <property type="term" value="C:plasma membrane"/>
    <property type="evidence" value="ECO:0007669"/>
    <property type="project" value="UniProtKB-SubCell"/>
</dbReference>
<dbReference type="AlphaFoldDB" id="A0A098M8E9"/>
<keyword evidence="3" id="KW-1003">Cell membrane</keyword>
<feature type="transmembrane region" description="Helical" evidence="7">
    <location>
        <begin position="185"/>
        <end position="204"/>
    </location>
</feature>
<evidence type="ECO:0000256" key="3">
    <source>
        <dbReference type="ARBA" id="ARBA00022475"/>
    </source>
</evidence>
<dbReference type="PROSITE" id="PS50928">
    <property type="entry name" value="ABC_TM1"/>
    <property type="match status" value="1"/>
</dbReference>
<evidence type="ECO:0000259" key="8">
    <source>
        <dbReference type="PROSITE" id="PS50928"/>
    </source>
</evidence>
<dbReference type="Pfam" id="PF00528">
    <property type="entry name" value="BPD_transp_1"/>
    <property type="match status" value="1"/>
</dbReference>
<evidence type="ECO:0000256" key="4">
    <source>
        <dbReference type="ARBA" id="ARBA00022692"/>
    </source>
</evidence>
<comment type="similarity">
    <text evidence="7">Belongs to the binding-protein-dependent transport system permease family.</text>
</comment>
<keyword evidence="6 7" id="KW-0472">Membrane</keyword>
<evidence type="ECO:0000313" key="10">
    <source>
        <dbReference type="Proteomes" id="UP000029734"/>
    </source>
</evidence>
<keyword evidence="10" id="KW-1185">Reference proteome</keyword>
<dbReference type="GO" id="GO:0055085">
    <property type="term" value="P:transmembrane transport"/>
    <property type="evidence" value="ECO:0007669"/>
    <property type="project" value="InterPro"/>
</dbReference>
<feature type="domain" description="ABC transmembrane type-1" evidence="8">
    <location>
        <begin position="74"/>
        <end position="264"/>
    </location>
</feature>